<evidence type="ECO:0000256" key="1">
    <source>
        <dbReference type="SAM" id="MobiDB-lite"/>
    </source>
</evidence>
<feature type="compositionally biased region" description="Basic and acidic residues" evidence="1">
    <location>
        <begin position="493"/>
        <end position="504"/>
    </location>
</feature>
<sequence>MSAHPSSSPSSDVPRSIPPSQQSAAGVPSSAGNPIELHGVPIAYRQSDGSEQPAVIEPSHPPGDDPSAERRLDPLQQQQRQYPEGNSNCPSASGYAAASPPAATVERVSASPSATRHTPYPAAGVVTDERELDDERRRQPPPGGAGAPAVSNNNSHLNNKDDADSSHSTNATGKGSADDTAGVTYNSVAKPVFSPFQELRARGLQREMSSSLPQQQQQQQPSSPYNVFAPAYALAYAQPISAYGGSPPYAPNTPPAPIVVVPTAMNYQAQLYSQQQQQPYMMPYPQLTLQQGLAATAAATATADSQRVDESPYWETGLFGLNLDPLASIDAFVCGYCVSSAHFNVIYREEQGMFAPMIAGLFCVDCFCFDCLVIDNFWVDAVFPLFYPWSALALHTFVIRREVRRRYGIRGNPFIVKNGDGNDGDGGAHPARDVTVAGADAATPREGAQNAAVANQLNPSTSTRSSTVAAAAAAVVTPTAGEALSSVAADSTPKARPEQPERFSTDAAPSTTTAAATAEATPPQPAPTESTVADAAAAPSRSLGLSELQRVQWLECGADALISAFCTPCAIAQHHREMSLRGEWPGKVVFSRECFCGAREQLPSVTAVTSMF</sequence>
<dbReference type="EMBL" id="LGTL01000033">
    <property type="protein sequence ID" value="KPA73772.1"/>
    <property type="molecule type" value="Genomic_DNA"/>
</dbReference>
<feature type="compositionally biased region" description="Basic and acidic residues" evidence="1">
    <location>
        <begin position="127"/>
        <end position="138"/>
    </location>
</feature>
<dbReference type="Proteomes" id="UP000037923">
    <property type="component" value="Unassembled WGS sequence"/>
</dbReference>
<feature type="compositionally biased region" description="Low complexity" evidence="1">
    <location>
        <begin position="1"/>
        <end position="20"/>
    </location>
</feature>
<protein>
    <submittedName>
        <fullName evidence="2">Uncharacterized protein</fullName>
    </submittedName>
</protein>
<gene>
    <name evidence="2" type="ORF">ABB37_09661</name>
</gene>
<dbReference type="RefSeq" id="XP_015652211.1">
    <property type="nucleotide sequence ID" value="XM_015809275.1"/>
</dbReference>
<organism evidence="2 3">
    <name type="scientific">Leptomonas pyrrhocoris</name>
    <name type="common">Firebug parasite</name>
    <dbReference type="NCBI Taxonomy" id="157538"/>
    <lineage>
        <taxon>Eukaryota</taxon>
        <taxon>Discoba</taxon>
        <taxon>Euglenozoa</taxon>
        <taxon>Kinetoplastea</taxon>
        <taxon>Metakinetoplastina</taxon>
        <taxon>Trypanosomatida</taxon>
        <taxon>Trypanosomatidae</taxon>
        <taxon>Leishmaniinae</taxon>
        <taxon>Leptomonas</taxon>
    </lineage>
</organism>
<comment type="caution">
    <text evidence="2">The sequence shown here is derived from an EMBL/GenBank/DDBJ whole genome shotgun (WGS) entry which is preliminary data.</text>
</comment>
<reference evidence="2 3" key="1">
    <citation type="submission" date="2015-07" db="EMBL/GenBank/DDBJ databases">
        <title>High-quality genome of monoxenous trypanosomatid Leptomonas pyrrhocoris.</title>
        <authorList>
            <person name="Flegontov P."/>
            <person name="Butenko A."/>
            <person name="Firsov S."/>
            <person name="Vlcek C."/>
            <person name="Logacheva M.D."/>
            <person name="Field M."/>
            <person name="Filatov D."/>
            <person name="Flegontova O."/>
            <person name="Gerasimov E."/>
            <person name="Jackson A.P."/>
            <person name="Kelly S."/>
            <person name="Opperdoes F."/>
            <person name="O'Reilly A."/>
            <person name="Votypka J."/>
            <person name="Yurchenko V."/>
            <person name="Lukes J."/>
        </authorList>
    </citation>
    <scope>NUCLEOTIDE SEQUENCE [LARGE SCALE GENOMIC DNA]</scope>
    <source>
        <strain evidence="2">H10</strain>
    </source>
</reference>
<dbReference type="RefSeq" id="XP_015652208.1">
    <property type="nucleotide sequence ID" value="XM_015809272.1"/>
</dbReference>
<keyword evidence="3" id="KW-1185">Reference proteome</keyword>
<feature type="region of interest" description="Disordered" evidence="1">
    <location>
        <begin position="204"/>
        <end position="223"/>
    </location>
</feature>
<feature type="region of interest" description="Disordered" evidence="1">
    <location>
        <begin position="485"/>
        <end position="537"/>
    </location>
</feature>
<evidence type="ECO:0000313" key="2">
    <source>
        <dbReference type="EMBL" id="KPA73769.1"/>
    </source>
</evidence>
<feature type="compositionally biased region" description="Low complexity" evidence="1">
    <location>
        <begin position="90"/>
        <end position="103"/>
    </location>
</feature>
<name>A0A0M9FQC8_LEPPY</name>
<feature type="region of interest" description="Disordered" evidence="1">
    <location>
        <begin position="1"/>
        <end position="182"/>
    </location>
</feature>
<dbReference type="AlphaFoldDB" id="A0A0M9FQC8"/>
<proteinExistence type="predicted"/>
<dbReference type="RefSeq" id="XP_015652209.1">
    <property type="nucleotide sequence ID" value="XM_015809273.1"/>
</dbReference>
<dbReference type="OrthoDB" id="266151at2759"/>
<dbReference type="EMBL" id="LGTL01000033">
    <property type="protein sequence ID" value="KPA73771.1"/>
    <property type="molecule type" value="Genomic_DNA"/>
</dbReference>
<accession>A0A0M9FQC8</accession>
<dbReference type="RefSeq" id="XP_015652210.1">
    <property type="nucleotide sequence ID" value="XM_015809274.1"/>
</dbReference>
<dbReference type="OMA" id="SACMAAP"/>
<dbReference type="GeneID" id="26909944"/>
<dbReference type="VEuPathDB" id="TriTrypDB:LpyrH10_33_0690"/>
<dbReference type="EMBL" id="LGTL01000033">
    <property type="protein sequence ID" value="KPA73770.1"/>
    <property type="molecule type" value="Genomic_DNA"/>
</dbReference>
<feature type="compositionally biased region" description="Low complexity" evidence="1">
    <location>
        <begin position="505"/>
        <end position="531"/>
    </location>
</feature>
<feature type="compositionally biased region" description="Low complexity" evidence="1">
    <location>
        <begin position="209"/>
        <end position="223"/>
    </location>
</feature>
<evidence type="ECO:0000313" key="3">
    <source>
        <dbReference type="Proteomes" id="UP000037923"/>
    </source>
</evidence>
<dbReference type="EMBL" id="LGTL01000033">
    <property type="protein sequence ID" value="KPA73769.1"/>
    <property type="molecule type" value="Genomic_DNA"/>
</dbReference>